<organism evidence="5 6">
    <name type="scientific">Corynebacterium suicordis DSM 45110</name>
    <dbReference type="NCBI Taxonomy" id="1121369"/>
    <lineage>
        <taxon>Bacteria</taxon>
        <taxon>Bacillati</taxon>
        <taxon>Actinomycetota</taxon>
        <taxon>Actinomycetes</taxon>
        <taxon>Mycobacteriales</taxon>
        <taxon>Corynebacteriaceae</taxon>
        <taxon>Corynebacterium</taxon>
    </lineage>
</organism>
<accession>A0ABR9ZJD8</accession>
<dbReference type="InterPro" id="IPR041916">
    <property type="entry name" value="Anti_sigma_zinc_sf"/>
</dbReference>
<proteinExistence type="predicted"/>
<evidence type="ECO:0000313" key="5">
    <source>
        <dbReference type="EMBL" id="MBF4553103.1"/>
    </source>
</evidence>
<keyword evidence="3" id="KW-1133">Transmembrane helix</keyword>
<evidence type="ECO:0000313" key="6">
    <source>
        <dbReference type="Proteomes" id="UP000635902"/>
    </source>
</evidence>
<keyword evidence="3" id="KW-0812">Transmembrane</keyword>
<comment type="caution">
    <text evidence="5">The sequence shown here is derived from an EMBL/GenBank/DDBJ whole genome shotgun (WGS) entry which is preliminary data.</text>
</comment>
<keyword evidence="6" id="KW-1185">Reference proteome</keyword>
<dbReference type="InterPro" id="IPR027383">
    <property type="entry name" value="Znf_put"/>
</dbReference>
<evidence type="ECO:0000256" key="3">
    <source>
        <dbReference type="SAM" id="Phobius"/>
    </source>
</evidence>
<evidence type="ECO:0000259" key="4">
    <source>
        <dbReference type="Pfam" id="PF13490"/>
    </source>
</evidence>
<feature type="transmembrane region" description="Helical" evidence="3">
    <location>
        <begin position="141"/>
        <end position="161"/>
    </location>
</feature>
<feature type="transmembrane region" description="Helical" evidence="3">
    <location>
        <begin position="201"/>
        <end position="222"/>
    </location>
</feature>
<evidence type="ECO:0000256" key="2">
    <source>
        <dbReference type="ARBA" id="ARBA00023163"/>
    </source>
</evidence>
<dbReference type="Proteomes" id="UP000635902">
    <property type="component" value="Unassembled WGS sequence"/>
</dbReference>
<keyword evidence="3" id="KW-0472">Membrane</keyword>
<feature type="transmembrane region" description="Helical" evidence="3">
    <location>
        <begin position="168"/>
        <end position="189"/>
    </location>
</feature>
<feature type="domain" description="Putative zinc-finger" evidence="4">
    <location>
        <begin position="3"/>
        <end position="37"/>
    </location>
</feature>
<dbReference type="Gene3D" id="1.10.10.1320">
    <property type="entry name" value="Anti-sigma factor, zinc-finger domain"/>
    <property type="match status" value="1"/>
</dbReference>
<dbReference type="EMBL" id="JADKMY010000001">
    <property type="protein sequence ID" value="MBF4553103.1"/>
    <property type="molecule type" value="Genomic_DNA"/>
</dbReference>
<gene>
    <name evidence="5" type="ORF">IRY30_03265</name>
</gene>
<name>A0ABR9ZJD8_9CORY</name>
<reference evidence="5 6" key="1">
    <citation type="submission" date="2020-10" db="EMBL/GenBank/DDBJ databases">
        <title>Novel species in genus Corynebacterium.</title>
        <authorList>
            <person name="Zhang G."/>
        </authorList>
    </citation>
    <scope>NUCLEOTIDE SEQUENCE [LARGE SCALE GENOMIC DNA]</scope>
    <source>
        <strain evidence="5 6">DSM 45110</strain>
    </source>
</reference>
<sequence length="259" mass="27353">MDCDAVRVAMSARLDGESSELPEDVVEAHVAGCPECQRWFATVSTLGRQLKFNLAPEAASSTSGEDAAARLLGASQDFPQVTGQLRARSLPLVFARLALAALAIVFLVWAGVLLFGPALGVGLPGEAESVSSAEDAFVNRLIMDAATTRFALGVGLGWAAFRPKTAAALLPVYLATWAFGAGIATRDVVMGLVGPTVELPAVVGSLVLHLIAVVALITCWLARLHAVTPLKQYWRLLTAQPMSFSVSDVERHSTFRPGD</sequence>
<feature type="transmembrane region" description="Helical" evidence="3">
    <location>
        <begin position="93"/>
        <end position="121"/>
    </location>
</feature>
<keyword evidence="1" id="KW-0805">Transcription regulation</keyword>
<protein>
    <submittedName>
        <fullName evidence="5">Zf-HC2 domain-containing protein</fullName>
    </submittedName>
</protein>
<keyword evidence="2" id="KW-0804">Transcription</keyword>
<dbReference type="RefSeq" id="WP_194555947.1">
    <property type="nucleotide sequence ID" value="NZ_JADKMY010000001.1"/>
</dbReference>
<evidence type="ECO:0000256" key="1">
    <source>
        <dbReference type="ARBA" id="ARBA00023015"/>
    </source>
</evidence>
<dbReference type="Pfam" id="PF13490">
    <property type="entry name" value="zf-HC2"/>
    <property type="match status" value="1"/>
</dbReference>